<dbReference type="Gene3D" id="2.30.30.40">
    <property type="entry name" value="SH3 Domains"/>
    <property type="match status" value="1"/>
</dbReference>
<dbReference type="SUPFAM" id="SSF47384">
    <property type="entry name" value="Homodimeric domain of signal transducing histidine kinase"/>
    <property type="match status" value="1"/>
</dbReference>
<keyword evidence="9" id="KW-0547">Nucleotide-binding</keyword>
<dbReference type="Pfam" id="PF01627">
    <property type="entry name" value="Hpt"/>
    <property type="match status" value="1"/>
</dbReference>
<dbReference type="InterPro" id="IPR015162">
    <property type="entry name" value="CheY-binding"/>
</dbReference>
<dbReference type="CDD" id="cd00731">
    <property type="entry name" value="CheA_reg"/>
    <property type="match status" value="1"/>
</dbReference>
<dbReference type="Gene3D" id="1.10.287.560">
    <property type="entry name" value="Histidine kinase CheA-like, homodimeric domain"/>
    <property type="match status" value="1"/>
</dbReference>
<dbReference type="InterPro" id="IPR036890">
    <property type="entry name" value="HATPase_C_sf"/>
</dbReference>
<comment type="function">
    <text evidence="13">Involved in the transmission of sensory signals from the chemoreceptors to the flagellar motors. CheA is autophosphorylated; it can transfer its phosphate group to either CheB or CheY.</text>
</comment>
<keyword evidence="20" id="KW-1185">Reference proteome</keyword>
<dbReference type="EC" id="2.7.13.3" evidence="3"/>
<evidence type="ECO:0000256" key="2">
    <source>
        <dbReference type="ARBA" id="ARBA00004496"/>
    </source>
</evidence>
<dbReference type="Gene3D" id="3.30.565.10">
    <property type="entry name" value="Histidine kinase-like ATPase, C-terminal domain"/>
    <property type="match status" value="1"/>
</dbReference>
<dbReference type="SMART" id="SM00260">
    <property type="entry name" value="CheW"/>
    <property type="match status" value="1"/>
</dbReference>
<evidence type="ECO:0000256" key="4">
    <source>
        <dbReference type="ARBA" id="ARBA00021495"/>
    </source>
</evidence>
<keyword evidence="6" id="KW-0145">Chemotaxis</keyword>
<feature type="region of interest" description="Disordered" evidence="15">
    <location>
        <begin position="253"/>
        <end position="280"/>
    </location>
</feature>
<evidence type="ECO:0000256" key="6">
    <source>
        <dbReference type="ARBA" id="ARBA00022500"/>
    </source>
</evidence>
<dbReference type="InterPro" id="IPR036641">
    <property type="entry name" value="HPT_dom_sf"/>
</dbReference>
<dbReference type="FunFam" id="3.30.565.10:FF:000016">
    <property type="entry name" value="Chemotaxis protein CheA, putative"/>
    <property type="match status" value="1"/>
</dbReference>
<dbReference type="InterPro" id="IPR004358">
    <property type="entry name" value="Sig_transdc_His_kin-like_C"/>
</dbReference>
<comment type="subcellular location">
    <subcellularLocation>
        <location evidence="2">Cytoplasm</location>
    </subcellularLocation>
</comment>
<dbReference type="InterPro" id="IPR051315">
    <property type="entry name" value="Bact_Chemotaxis_CheA"/>
</dbReference>
<evidence type="ECO:0000256" key="9">
    <source>
        <dbReference type="ARBA" id="ARBA00022741"/>
    </source>
</evidence>
<dbReference type="Gene3D" id="1.20.120.160">
    <property type="entry name" value="HPT domain"/>
    <property type="match status" value="1"/>
</dbReference>
<dbReference type="Pfam" id="PF09078">
    <property type="entry name" value="CheY-binding"/>
    <property type="match status" value="1"/>
</dbReference>
<keyword evidence="11" id="KW-0067">ATP-binding</keyword>
<evidence type="ECO:0000259" key="17">
    <source>
        <dbReference type="PROSITE" id="PS50851"/>
    </source>
</evidence>
<dbReference type="InterPro" id="IPR036061">
    <property type="entry name" value="CheW-like_dom_sf"/>
</dbReference>
<dbReference type="Gene3D" id="3.30.70.400">
    <property type="entry name" value="CheY-binding domain of CheA"/>
    <property type="match status" value="1"/>
</dbReference>
<dbReference type="GO" id="GO:0006935">
    <property type="term" value="P:chemotaxis"/>
    <property type="evidence" value="ECO:0007669"/>
    <property type="project" value="UniProtKB-KW"/>
</dbReference>
<dbReference type="SUPFAM" id="SSF55874">
    <property type="entry name" value="ATPase domain of HSP90 chaperone/DNA topoisomerase II/histidine kinase"/>
    <property type="match status" value="1"/>
</dbReference>
<evidence type="ECO:0000256" key="3">
    <source>
        <dbReference type="ARBA" id="ARBA00012438"/>
    </source>
</evidence>
<dbReference type="PANTHER" id="PTHR43395">
    <property type="entry name" value="SENSOR HISTIDINE KINASE CHEA"/>
    <property type="match status" value="1"/>
</dbReference>
<dbReference type="SUPFAM" id="SSF50341">
    <property type="entry name" value="CheW-like"/>
    <property type="match status" value="1"/>
</dbReference>
<dbReference type="GO" id="GO:0000155">
    <property type="term" value="F:phosphorelay sensor kinase activity"/>
    <property type="evidence" value="ECO:0007669"/>
    <property type="project" value="InterPro"/>
</dbReference>
<dbReference type="Proteomes" id="UP000019028">
    <property type="component" value="Chromosome"/>
</dbReference>
<dbReference type="SMART" id="SM00073">
    <property type="entry name" value="HPT"/>
    <property type="match status" value="1"/>
</dbReference>
<dbReference type="SUPFAM" id="SSF47226">
    <property type="entry name" value="Histidine-containing phosphotransfer domain, HPT domain"/>
    <property type="match status" value="1"/>
</dbReference>
<reference evidence="19 20" key="1">
    <citation type="journal article" date="2014" name="Genome Biol. Evol.">
        <title>Genome degeneration and adaptation in a nascent stage of symbiosis.</title>
        <authorList>
            <person name="Oakeson K.F."/>
            <person name="Gil R."/>
            <person name="Clayton A.L."/>
            <person name="Dunn D.M."/>
            <person name="von Niederhausern A.C."/>
            <person name="Hamil C."/>
            <person name="Aoyagi A."/>
            <person name="Duval B."/>
            <person name="Baca A."/>
            <person name="Silva F.J."/>
            <person name="Vallier A."/>
            <person name="Jackson D.G."/>
            <person name="Latorre A."/>
            <person name="Weiss R.B."/>
            <person name="Heddi A."/>
            <person name="Moya A."/>
            <person name="Dale C."/>
        </authorList>
    </citation>
    <scope>NUCLEOTIDE SEQUENCE [LARGE SCALE GENOMIC DNA]</scope>
    <source>
        <strain evidence="19 20">HS1</strain>
    </source>
</reference>
<accession>W0HU89</accession>
<dbReference type="EMBL" id="CP006569">
    <property type="protein sequence ID" value="AHF75713.1"/>
    <property type="molecule type" value="Genomic_DNA"/>
</dbReference>
<evidence type="ECO:0000256" key="14">
    <source>
        <dbReference type="PROSITE-ProRule" id="PRU00110"/>
    </source>
</evidence>
<dbReference type="GO" id="GO:0005737">
    <property type="term" value="C:cytoplasm"/>
    <property type="evidence" value="ECO:0007669"/>
    <property type="project" value="UniProtKB-SubCell"/>
</dbReference>
<dbReference type="GO" id="GO:0005524">
    <property type="term" value="F:ATP binding"/>
    <property type="evidence" value="ECO:0007669"/>
    <property type="project" value="UniProtKB-KW"/>
</dbReference>
<evidence type="ECO:0000256" key="8">
    <source>
        <dbReference type="ARBA" id="ARBA00022679"/>
    </source>
</evidence>
<dbReference type="InterPro" id="IPR035891">
    <property type="entry name" value="CheY-binding_CheA"/>
</dbReference>
<dbReference type="InterPro" id="IPR003594">
    <property type="entry name" value="HATPase_dom"/>
</dbReference>
<evidence type="ECO:0000313" key="19">
    <source>
        <dbReference type="EMBL" id="AHF75713.1"/>
    </source>
</evidence>
<comment type="catalytic activity">
    <reaction evidence="1">
        <text>ATP + protein L-histidine = ADP + protein N-phospho-L-histidine.</text>
        <dbReference type="EC" id="2.7.13.3"/>
    </reaction>
</comment>
<name>W0HU89_9GAMM</name>
<keyword evidence="8" id="KW-0808">Transferase</keyword>
<evidence type="ECO:0000256" key="11">
    <source>
        <dbReference type="ARBA" id="ARBA00022840"/>
    </source>
</evidence>
<dbReference type="SMART" id="SM01231">
    <property type="entry name" value="H-kinase_dim"/>
    <property type="match status" value="1"/>
</dbReference>
<evidence type="ECO:0000256" key="12">
    <source>
        <dbReference type="ARBA" id="ARBA00023012"/>
    </source>
</evidence>
<dbReference type="SMART" id="SM00387">
    <property type="entry name" value="HATPase_c"/>
    <property type="match status" value="1"/>
</dbReference>
<dbReference type="CDD" id="cd00088">
    <property type="entry name" value="HPT"/>
    <property type="match status" value="1"/>
</dbReference>
<dbReference type="PATRIC" id="fig|1239307.3.peg.663"/>
<proteinExistence type="predicted"/>
<evidence type="ECO:0000313" key="20">
    <source>
        <dbReference type="Proteomes" id="UP000019028"/>
    </source>
</evidence>
<feature type="modified residue" description="Phosphohistidine" evidence="14">
    <location>
        <position position="46"/>
    </location>
</feature>
<dbReference type="FunFam" id="2.30.30.40:FF:000048">
    <property type="entry name" value="Chemotaxis protein CheA, putative"/>
    <property type="match status" value="1"/>
</dbReference>
<dbReference type="NCBIfam" id="NF007835">
    <property type="entry name" value="PRK10547.1"/>
    <property type="match status" value="1"/>
</dbReference>
<dbReference type="KEGG" id="sod:Sant_0617"/>
<dbReference type="InterPro" id="IPR004105">
    <property type="entry name" value="CheA-like_dim"/>
</dbReference>
<protein>
    <recommendedName>
        <fullName evidence="4">Chemotaxis protein CheA</fullName>
        <ecNumber evidence="3">2.7.13.3</ecNumber>
    </recommendedName>
</protein>
<dbReference type="PANTHER" id="PTHR43395:SF10">
    <property type="entry name" value="CHEMOTAXIS PROTEIN CHEA"/>
    <property type="match status" value="1"/>
</dbReference>
<dbReference type="PRINTS" id="PR00344">
    <property type="entry name" value="BCTRLSENSOR"/>
</dbReference>
<keyword evidence="7 14" id="KW-0597">Phosphoprotein</keyword>
<keyword evidence="12" id="KW-0902">Two-component regulatory system</keyword>
<dbReference type="InterPro" id="IPR008207">
    <property type="entry name" value="Sig_transdc_His_kin_Hpt_dom"/>
</dbReference>
<feature type="compositionally biased region" description="Low complexity" evidence="15">
    <location>
        <begin position="269"/>
        <end position="280"/>
    </location>
</feature>
<dbReference type="InterPro" id="IPR036097">
    <property type="entry name" value="HisK_dim/P_sf"/>
</dbReference>
<gene>
    <name evidence="19" type="primary">cheA</name>
    <name evidence="19" type="ORF">Sant_0617</name>
</gene>
<dbReference type="InterPro" id="IPR002545">
    <property type="entry name" value="CheW-lke_dom"/>
</dbReference>
<evidence type="ECO:0000259" key="16">
    <source>
        <dbReference type="PROSITE" id="PS50109"/>
    </source>
</evidence>
<feature type="domain" description="Histidine kinase" evidence="16">
    <location>
        <begin position="449"/>
        <end position="657"/>
    </location>
</feature>
<dbReference type="Pfam" id="PF02518">
    <property type="entry name" value="HATPase_c"/>
    <property type="match status" value="1"/>
</dbReference>
<dbReference type="PROSITE" id="PS50894">
    <property type="entry name" value="HPT"/>
    <property type="match status" value="1"/>
</dbReference>
<dbReference type="HOGENOM" id="CLU_000650_3_6_6"/>
<organism evidence="19 20">
    <name type="scientific">Sodalis praecaptivus</name>
    <dbReference type="NCBI Taxonomy" id="1239307"/>
    <lineage>
        <taxon>Bacteria</taxon>
        <taxon>Pseudomonadati</taxon>
        <taxon>Pseudomonadota</taxon>
        <taxon>Gammaproteobacteria</taxon>
        <taxon>Enterobacterales</taxon>
        <taxon>Bruguierivoracaceae</taxon>
        <taxon>Sodalis</taxon>
    </lineage>
</organism>
<dbReference type="SUPFAM" id="SSF55052">
    <property type="entry name" value="CheY-binding domain of CheA"/>
    <property type="match status" value="1"/>
</dbReference>
<dbReference type="InterPro" id="IPR005467">
    <property type="entry name" value="His_kinase_dom"/>
</dbReference>
<evidence type="ECO:0000256" key="5">
    <source>
        <dbReference type="ARBA" id="ARBA00022490"/>
    </source>
</evidence>
<evidence type="ECO:0000256" key="10">
    <source>
        <dbReference type="ARBA" id="ARBA00022777"/>
    </source>
</evidence>
<dbReference type="PROSITE" id="PS50109">
    <property type="entry name" value="HIS_KIN"/>
    <property type="match status" value="1"/>
</dbReference>
<dbReference type="InterPro" id="IPR037006">
    <property type="entry name" value="CheA-like_homodim_sf"/>
</dbReference>
<feature type="domain" description="HPt" evidence="18">
    <location>
        <begin position="1"/>
        <end position="103"/>
    </location>
</feature>
<evidence type="ECO:0000256" key="15">
    <source>
        <dbReference type="SAM" id="MobiDB-lite"/>
    </source>
</evidence>
<feature type="domain" description="CheW-like" evidence="17">
    <location>
        <begin position="659"/>
        <end position="794"/>
    </location>
</feature>
<keyword evidence="10 19" id="KW-0418">Kinase</keyword>
<evidence type="ECO:0000259" key="18">
    <source>
        <dbReference type="PROSITE" id="PS50894"/>
    </source>
</evidence>
<dbReference type="Pfam" id="PF01584">
    <property type="entry name" value="CheW"/>
    <property type="match status" value="1"/>
</dbReference>
<dbReference type="OrthoDB" id="9803176at2"/>
<dbReference type="PROSITE" id="PS50851">
    <property type="entry name" value="CHEW"/>
    <property type="match status" value="1"/>
</dbReference>
<evidence type="ECO:0000256" key="1">
    <source>
        <dbReference type="ARBA" id="ARBA00000085"/>
    </source>
</evidence>
<evidence type="ECO:0000256" key="7">
    <source>
        <dbReference type="ARBA" id="ARBA00022553"/>
    </source>
</evidence>
<dbReference type="Pfam" id="PF02895">
    <property type="entry name" value="H-kinase_dim"/>
    <property type="match status" value="1"/>
</dbReference>
<sequence length="801" mass="83682">MDLSAFYQTFFDEADELLADMEQHLLQLDPQVPDSEQLNAIFRAAHSIKGGAGTFGFSALQETTHLLENLLDEARRGEMSLNTDSVDLFLKTKDIMQDQLDAYKMAQQPDEESYRYICEALRELALTAKGGDGVASAPAAEVSAGAVAAATSADDDVATAGAASAGACRAKAVADEPVHEIVLTGLTPQEITLMREELANLGHVLADSESENGLSVRLQSTLGEEDIVAVLCFVLEPEQIRFAHAGAPIQTGQCADEQNVDDRPAPACTPGDAAASPAPADVTAAGQASVGEVDREQDFAGAQAAMAADISAVADVSAAADLAAADGVPVVVADGVPVVAADGVPVVAADGVPVAAADGVPVVAADAVPVAAADGVPVAGDARDVAPAGRQASTAVPAAAPKMAVKSTDGSIRVAVEKVDQLINLVGELVITQSMLAQRSSELDPAHYSELLNSMGQLERNARDLQESVMSIRMMPMEYVFSRFPRLVRDLAAKLGKEVRLEMQGSSTELDKSLIERIIDPLTHLVRNSLDHGLESPAARLAAGKSAVGTLVLAAEHQGGNICIEVRDDGAGLNRAKILAKASAQGMAVSEHLSDEDVGRLIFAPGFSTAEAVTDVSGRGVGMDVVKRNIQAMGGHVDILFEAGKGTTVRILLPLTLAILDGMSVRVSDEAFILPLNTVMESLQPQAQDLYRMGGDELVLQVRGEYLPLVALHHVFNVPGAKTDPTEGIAVILQSAGRRYALLVDQLVGQHQIVVKNLESNYRKVAGISAATIMGDGSVALIVDVSALQPLNRDKCQVSAA</sequence>
<dbReference type="RefSeq" id="WP_081730500.1">
    <property type="nucleotide sequence ID" value="NZ_CP006569.1"/>
</dbReference>
<keyword evidence="5" id="KW-0963">Cytoplasm</keyword>
<dbReference type="CDD" id="cd16916">
    <property type="entry name" value="HATPase_CheA-like"/>
    <property type="match status" value="1"/>
</dbReference>
<evidence type="ECO:0000256" key="13">
    <source>
        <dbReference type="ARBA" id="ARBA00035100"/>
    </source>
</evidence>
<dbReference type="AlphaFoldDB" id="W0HU89"/>